<proteinExistence type="predicted"/>
<evidence type="ECO:0000313" key="2">
    <source>
        <dbReference type="Proteomes" id="UP001285441"/>
    </source>
</evidence>
<sequence>PWEIQAKIFRLWLFKDGHLVHCFSRLDFFQPPADIPDPDEDDNSKRSGLMNVFYWGRRECNITQDCFQPNDVLRLLLVSKRFYFIGVHCFYGLNTFAFSSLGESNRFCQGSGRARIDRVQHLETTLTGNHYLTTPTVEHKGRHVIPFSRRINALSWLLECHRLRTLVVHINESDSSYMRRRYEKLHPMGFKYMVGKTSGQPNSRNLHSLRCVQGMDYVCALRGLCWIRFYDLGKAMRQDDGSRIAVHDWSFVEDITNTTTLRKVQSRREDSKLENLSALFKKKDNEEGEKEDGEVDEEVWMPSADDWKLVKSFYIDDHG</sequence>
<dbReference type="AlphaFoldDB" id="A0AAE0TW09"/>
<accession>A0AAE0TW09</accession>
<name>A0AAE0TW09_9PEZI</name>
<dbReference type="EMBL" id="JAULSW010000005">
    <property type="protein sequence ID" value="KAK3381669.1"/>
    <property type="molecule type" value="Genomic_DNA"/>
</dbReference>
<protein>
    <submittedName>
        <fullName evidence="1">Uncharacterized protein</fullName>
    </submittedName>
</protein>
<feature type="non-terminal residue" evidence="1">
    <location>
        <position position="319"/>
    </location>
</feature>
<gene>
    <name evidence="1" type="ORF">B0H63DRAFT_363124</name>
</gene>
<reference evidence="1" key="1">
    <citation type="journal article" date="2023" name="Mol. Phylogenet. Evol.">
        <title>Genome-scale phylogeny and comparative genomics of the fungal order Sordariales.</title>
        <authorList>
            <person name="Hensen N."/>
            <person name="Bonometti L."/>
            <person name="Westerberg I."/>
            <person name="Brannstrom I.O."/>
            <person name="Guillou S."/>
            <person name="Cros-Aarteil S."/>
            <person name="Calhoun S."/>
            <person name="Haridas S."/>
            <person name="Kuo A."/>
            <person name="Mondo S."/>
            <person name="Pangilinan J."/>
            <person name="Riley R."/>
            <person name="LaButti K."/>
            <person name="Andreopoulos B."/>
            <person name="Lipzen A."/>
            <person name="Chen C."/>
            <person name="Yan M."/>
            <person name="Daum C."/>
            <person name="Ng V."/>
            <person name="Clum A."/>
            <person name="Steindorff A."/>
            <person name="Ohm R.A."/>
            <person name="Martin F."/>
            <person name="Silar P."/>
            <person name="Natvig D.O."/>
            <person name="Lalanne C."/>
            <person name="Gautier V."/>
            <person name="Ament-Velasquez S.L."/>
            <person name="Kruys A."/>
            <person name="Hutchinson M.I."/>
            <person name="Powell A.J."/>
            <person name="Barry K."/>
            <person name="Miller A.N."/>
            <person name="Grigoriev I.V."/>
            <person name="Debuchy R."/>
            <person name="Gladieux P."/>
            <person name="Hiltunen Thoren M."/>
            <person name="Johannesson H."/>
        </authorList>
    </citation>
    <scope>NUCLEOTIDE SEQUENCE</scope>
    <source>
        <strain evidence="1">CBS 232.78</strain>
    </source>
</reference>
<comment type="caution">
    <text evidence="1">The sequence shown here is derived from an EMBL/GenBank/DDBJ whole genome shotgun (WGS) entry which is preliminary data.</text>
</comment>
<feature type="non-terminal residue" evidence="1">
    <location>
        <position position="1"/>
    </location>
</feature>
<organism evidence="1 2">
    <name type="scientific">Podospora didyma</name>
    <dbReference type="NCBI Taxonomy" id="330526"/>
    <lineage>
        <taxon>Eukaryota</taxon>
        <taxon>Fungi</taxon>
        <taxon>Dikarya</taxon>
        <taxon>Ascomycota</taxon>
        <taxon>Pezizomycotina</taxon>
        <taxon>Sordariomycetes</taxon>
        <taxon>Sordariomycetidae</taxon>
        <taxon>Sordariales</taxon>
        <taxon>Podosporaceae</taxon>
        <taxon>Podospora</taxon>
    </lineage>
</organism>
<dbReference type="Proteomes" id="UP001285441">
    <property type="component" value="Unassembled WGS sequence"/>
</dbReference>
<evidence type="ECO:0000313" key="1">
    <source>
        <dbReference type="EMBL" id="KAK3381669.1"/>
    </source>
</evidence>
<reference evidence="1" key="2">
    <citation type="submission" date="2023-06" db="EMBL/GenBank/DDBJ databases">
        <authorList>
            <consortium name="Lawrence Berkeley National Laboratory"/>
            <person name="Haridas S."/>
            <person name="Hensen N."/>
            <person name="Bonometti L."/>
            <person name="Westerberg I."/>
            <person name="Brannstrom I.O."/>
            <person name="Guillou S."/>
            <person name="Cros-Aarteil S."/>
            <person name="Calhoun S."/>
            <person name="Kuo A."/>
            <person name="Mondo S."/>
            <person name="Pangilinan J."/>
            <person name="Riley R."/>
            <person name="LaButti K."/>
            <person name="Andreopoulos B."/>
            <person name="Lipzen A."/>
            <person name="Chen C."/>
            <person name="Yanf M."/>
            <person name="Daum C."/>
            <person name="Ng V."/>
            <person name="Clum A."/>
            <person name="Steindorff A."/>
            <person name="Ohm R."/>
            <person name="Martin F."/>
            <person name="Silar P."/>
            <person name="Natvig D."/>
            <person name="Lalanne C."/>
            <person name="Gautier V."/>
            <person name="Ament-velasquez S.L."/>
            <person name="Kruys A."/>
            <person name="Hutchinson M.I."/>
            <person name="Powell A.J."/>
            <person name="Barry K."/>
            <person name="Miller A.N."/>
            <person name="Grigoriev I.V."/>
            <person name="Debuchy R."/>
            <person name="Gladieux P."/>
            <person name="Thoren M.H."/>
            <person name="Johannesson H."/>
        </authorList>
    </citation>
    <scope>NUCLEOTIDE SEQUENCE</scope>
    <source>
        <strain evidence="1">CBS 232.78</strain>
    </source>
</reference>
<keyword evidence="2" id="KW-1185">Reference proteome</keyword>